<dbReference type="SUPFAM" id="SSF53067">
    <property type="entry name" value="Actin-like ATPase domain"/>
    <property type="match status" value="2"/>
</dbReference>
<dbReference type="InterPro" id="IPR043129">
    <property type="entry name" value="ATPase_NBD"/>
</dbReference>
<proteinExistence type="predicted"/>
<dbReference type="KEGG" id="ohi:H8790_04595"/>
<keyword evidence="3" id="KW-1185">Reference proteome</keyword>
<dbReference type="RefSeq" id="WP_187333753.1">
    <property type="nucleotide sequence ID" value="NZ_CP060490.1"/>
</dbReference>
<feature type="domain" description="Gcp-like" evidence="1">
    <location>
        <begin position="34"/>
        <end position="148"/>
    </location>
</feature>
<name>A0A7G9B6W9_9FIRM</name>
<dbReference type="Pfam" id="PF00814">
    <property type="entry name" value="TsaD"/>
    <property type="match status" value="1"/>
</dbReference>
<dbReference type="GO" id="GO:0005829">
    <property type="term" value="C:cytosol"/>
    <property type="evidence" value="ECO:0007669"/>
    <property type="project" value="TreeGrafter"/>
</dbReference>
<keyword evidence="2" id="KW-0808">Transferase</keyword>
<dbReference type="Gene3D" id="3.30.420.40">
    <property type="match status" value="2"/>
</dbReference>
<evidence type="ECO:0000259" key="1">
    <source>
        <dbReference type="Pfam" id="PF00814"/>
    </source>
</evidence>
<reference evidence="2 3" key="1">
    <citation type="submission" date="2020-08" db="EMBL/GenBank/DDBJ databases">
        <authorList>
            <person name="Liu C."/>
            <person name="Sun Q."/>
        </authorList>
    </citation>
    <scope>NUCLEOTIDE SEQUENCE [LARGE SCALE GENOMIC DNA]</scope>
    <source>
        <strain evidence="2 3">NSJ-62</strain>
    </source>
</reference>
<dbReference type="GO" id="GO:0016740">
    <property type="term" value="F:transferase activity"/>
    <property type="evidence" value="ECO:0007669"/>
    <property type="project" value="UniProtKB-KW"/>
</dbReference>
<dbReference type="Proteomes" id="UP000515960">
    <property type="component" value="Chromosome"/>
</dbReference>
<evidence type="ECO:0000313" key="3">
    <source>
        <dbReference type="Proteomes" id="UP000515960"/>
    </source>
</evidence>
<dbReference type="PANTHER" id="PTHR11735">
    <property type="entry name" value="TRNA N6-ADENOSINE THREONYLCARBAMOYLTRANSFERASE"/>
    <property type="match status" value="1"/>
</dbReference>
<protein>
    <submittedName>
        <fullName evidence="2">tRNA (Adenosine(37)-N6)-threonylcarbamoyltransferase complex dimerization subunit type 1 TsaB</fullName>
    </submittedName>
</protein>
<gene>
    <name evidence="2" type="primary">tsaB</name>
    <name evidence="2" type="ORF">H8790_04595</name>
</gene>
<dbReference type="NCBIfam" id="TIGR03725">
    <property type="entry name" value="T6A_YeaZ"/>
    <property type="match status" value="1"/>
</dbReference>
<accession>A0A7G9B6W9</accession>
<dbReference type="EMBL" id="CP060490">
    <property type="protein sequence ID" value="QNL45300.1"/>
    <property type="molecule type" value="Genomic_DNA"/>
</dbReference>
<evidence type="ECO:0000313" key="2">
    <source>
        <dbReference type="EMBL" id="QNL45300.1"/>
    </source>
</evidence>
<dbReference type="GO" id="GO:0002949">
    <property type="term" value="P:tRNA threonylcarbamoyladenosine modification"/>
    <property type="evidence" value="ECO:0007669"/>
    <property type="project" value="InterPro"/>
</dbReference>
<dbReference type="CDD" id="cd24032">
    <property type="entry name" value="ASKHA_NBD_TsaB"/>
    <property type="match status" value="1"/>
</dbReference>
<dbReference type="InterPro" id="IPR000905">
    <property type="entry name" value="Gcp-like_dom"/>
</dbReference>
<organism evidence="2 3">
    <name type="scientific">Oscillibacter hominis</name>
    <dbReference type="NCBI Taxonomy" id="2763056"/>
    <lineage>
        <taxon>Bacteria</taxon>
        <taxon>Bacillati</taxon>
        <taxon>Bacillota</taxon>
        <taxon>Clostridia</taxon>
        <taxon>Eubacteriales</taxon>
        <taxon>Oscillospiraceae</taxon>
        <taxon>Oscillibacter</taxon>
    </lineage>
</organism>
<dbReference type="InterPro" id="IPR022496">
    <property type="entry name" value="T6A_TsaB"/>
</dbReference>
<dbReference type="PANTHER" id="PTHR11735:SF11">
    <property type="entry name" value="TRNA THREONYLCARBAMOYLADENOSINE BIOSYNTHESIS PROTEIN TSAB"/>
    <property type="match status" value="1"/>
</dbReference>
<sequence>MKLLALETSAKAVSAAVVENGCVLASAYQCVGLTHSRTLMPMVEAMLCSSELSLADLDAIAVAAGPGSFTGIRIGIAAAKGLAWARELPCVGVSTLEAMAQGVAHLDGVIVCAMDARRAQVYNALFEAKDGVLTRLCPDRAISLEELGGELKTCKKNKIIVGDGAQLCYNDLSKNGIGCRMAPSRLVMQHAVGVGIVAERMAQAGQTVAAQDLKPVYLRLSQAERERNKRIGAVQHE</sequence>
<dbReference type="AlphaFoldDB" id="A0A7G9B6W9"/>